<proteinExistence type="predicted"/>
<gene>
    <name evidence="2" type="ORF">Tci_899164</name>
</gene>
<reference evidence="2" key="1">
    <citation type="journal article" date="2019" name="Sci. Rep.">
        <title>Draft genome of Tanacetum cinerariifolium, the natural source of mosquito coil.</title>
        <authorList>
            <person name="Yamashiro T."/>
            <person name="Shiraishi A."/>
            <person name="Satake H."/>
            <person name="Nakayama K."/>
        </authorList>
    </citation>
    <scope>NUCLEOTIDE SEQUENCE</scope>
</reference>
<protein>
    <submittedName>
        <fullName evidence="2">Uncharacterized protein</fullName>
    </submittedName>
</protein>
<dbReference type="EMBL" id="BKCJ011375062">
    <property type="protein sequence ID" value="GFD27195.1"/>
    <property type="molecule type" value="Genomic_DNA"/>
</dbReference>
<name>A0A699UWI0_TANCI</name>
<feature type="compositionally biased region" description="Basic and acidic residues" evidence="1">
    <location>
        <begin position="1"/>
        <end position="18"/>
    </location>
</feature>
<comment type="caution">
    <text evidence="2">The sequence shown here is derived from an EMBL/GenBank/DDBJ whole genome shotgun (WGS) entry which is preliminary data.</text>
</comment>
<feature type="compositionally biased region" description="Basic and acidic residues" evidence="1">
    <location>
        <begin position="31"/>
        <end position="47"/>
    </location>
</feature>
<feature type="non-terminal residue" evidence="2">
    <location>
        <position position="1"/>
    </location>
</feature>
<feature type="region of interest" description="Disordered" evidence="1">
    <location>
        <begin position="1"/>
        <end position="48"/>
    </location>
</feature>
<dbReference type="AlphaFoldDB" id="A0A699UWI0"/>
<accession>A0A699UWI0</accession>
<feature type="compositionally biased region" description="Polar residues" evidence="1">
    <location>
        <begin position="20"/>
        <end position="29"/>
    </location>
</feature>
<sequence length="126" mass="13555">DAAFDKEEPEFEGRKPKSEVNVSPSSSAQSKKHDDKTKREAKGKSHVESLTGYINLSVEFEDFYDNSINEDSAAGTRVSAFGQLSPNSTNTFSAAGPSNVVASPIHGKSSCIDTSQLPDDLDMPEN</sequence>
<organism evidence="2">
    <name type="scientific">Tanacetum cinerariifolium</name>
    <name type="common">Dalmatian daisy</name>
    <name type="synonym">Chrysanthemum cinerariifolium</name>
    <dbReference type="NCBI Taxonomy" id="118510"/>
    <lineage>
        <taxon>Eukaryota</taxon>
        <taxon>Viridiplantae</taxon>
        <taxon>Streptophyta</taxon>
        <taxon>Embryophyta</taxon>
        <taxon>Tracheophyta</taxon>
        <taxon>Spermatophyta</taxon>
        <taxon>Magnoliopsida</taxon>
        <taxon>eudicotyledons</taxon>
        <taxon>Gunneridae</taxon>
        <taxon>Pentapetalae</taxon>
        <taxon>asterids</taxon>
        <taxon>campanulids</taxon>
        <taxon>Asterales</taxon>
        <taxon>Asteraceae</taxon>
        <taxon>Asteroideae</taxon>
        <taxon>Anthemideae</taxon>
        <taxon>Anthemidinae</taxon>
        <taxon>Tanacetum</taxon>
    </lineage>
</organism>
<evidence type="ECO:0000313" key="2">
    <source>
        <dbReference type="EMBL" id="GFD27195.1"/>
    </source>
</evidence>
<evidence type="ECO:0000256" key="1">
    <source>
        <dbReference type="SAM" id="MobiDB-lite"/>
    </source>
</evidence>